<dbReference type="Gene3D" id="2.40.40.20">
    <property type="match status" value="1"/>
</dbReference>
<evidence type="ECO:0000259" key="7">
    <source>
        <dbReference type="SMART" id="SM01073"/>
    </source>
</evidence>
<keyword evidence="9" id="KW-1185">Reference proteome</keyword>
<protein>
    <submittedName>
        <fullName evidence="8">Cell division protein FtsH</fullName>
    </submittedName>
</protein>
<reference evidence="8 9" key="1">
    <citation type="journal article" date="2019" name="ISME J.">
        <title>Isolation and characterization of a thermophilic sulfur- and iron-reducing thaumarchaeote from a terrestrial acidic hot spring.</title>
        <authorList>
            <person name="Kato S."/>
            <person name="Itoh T."/>
            <person name="Yuki M."/>
            <person name="Nagamori M."/>
            <person name="Ohnishi M."/>
            <person name="Uematsu K."/>
            <person name="Suzuki K."/>
            <person name="Takashina T."/>
            <person name="Ohkuma M."/>
        </authorList>
    </citation>
    <scope>NUCLEOTIDE SEQUENCE [LARGE SCALE GENOMIC DNA]</scope>
    <source>
        <strain evidence="8 9">NAS-02</strain>
    </source>
</reference>
<comment type="similarity">
    <text evidence="1">Belongs to the AAA ATPase family. CDC48 subfamily.</text>
</comment>
<keyword evidence="4" id="KW-0067">ATP-binding</keyword>
<evidence type="ECO:0000256" key="5">
    <source>
        <dbReference type="ARBA" id="ARBA00023054"/>
    </source>
</evidence>
<keyword evidence="2" id="KW-0677">Repeat</keyword>
<dbReference type="Gene3D" id="3.40.50.300">
    <property type="entry name" value="P-loop containing nucleotide triphosphate hydrolases"/>
    <property type="match status" value="2"/>
</dbReference>
<dbReference type="InterPro" id="IPR029067">
    <property type="entry name" value="CDC48_domain_2-like_sf"/>
</dbReference>
<proteinExistence type="inferred from homology"/>
<dbReference type="Proteomes" id="UP000509448">
    <property type="component" value="Chromosome"/>
</dbReference>
<dbReference type="GeneID" id="55584074"/>
<dbReference type="SMART" id="SM00382">
    <property type="entry name" value="AAA"/>
    <property type="match status" value="2"/>
</dbReference>
<dbReference type="Pfam" id="PF02933">
    <property type="entry name" value="CDC48_2"/>
    <property type="match status" value="1"/>
</dbReference>
<dbReference type="GO" id="GO:0016887">
    <property type="term" value="F:ATP hydrolysis activity"/>
    <property type="evidence" value="ECO:0007669"/>
    <property type="project" value="InterPro"/>
</dbReference>
<dbReference type="SUPFAM" id="SSF52540">
    <property type="entry name" value="P-loop containing nucleoside triphosphate hydrolases"/>
    <property type="match status" value="2"/>
</dbReference>
<dbReference type="PANTHER" id="PTHR23077">
    <property type="entry name" value="AAA-FAMILY ATPASE"/>
    <property type="match status" value="1"/>
</dbReference>
<keyword evidence="8" id="KW-0131">Cell cycle</keyword>
<dbReference type="FunFam" id="3.40.50.300:FF:000012">
    <property type="entry name" value="Transitional endoplasmic reticulum ATPase"/>
    <property type="match status" value="1"/>
</dbReference>
<keyword evidence="5" id="KW-0175">Coiled coil</keyword>
<dbReference type="InterPro" id="IPR003960">
    <property type="entry name" value="ATPase_AAA_CS"/>
</dbReference>
<sequence>MAQKWLRLVAKEAAPKDVGKSRARLNPKIFEELNLKSGDIVEIRGKSSTAALAWPSEETPSDSIRIDGITRRNAGVSLNDYVEIRRVKRRVAERVVLSSVGEELKVDEDFLSFLKNRLIGMPLHQDNIASVVLLGNPVRFKVISLKPSAIAVVDESTEIVVERSLPAVEGERVTYDDIGGLSDQLMKLREMVELPLRHPEFFRRLGIDPPRGVLLYGPPGCGKTLIAKALANESGARFFVISGPEVMSKFYGESEARLREIFREAKEKAPSIIFIDEIDAIAPKREEVTGEVEKRVVAQLLALMDGMEAMSNIIVIGATNRIDDIDPALRRPGRFDREIEIGVPNQQGRLEILQIHTRGMPLAKDVDLKEVSRITHGYTGADLKALCREAAMNALRRTLPKDYLEMGEIPASVLEKIRVTQADFSEAMKAVGPSALREFYAERSPTSFGDIGGASQVKAKLFSNLVKAIKDPESFRRLGIDPPRGVLLYGPPGCGKTLIAKALANESGANLILVRGPELLSKWVGESERAIRGIFKKAVSASPTVIVFDEIDALAPSRAYISGGWSPETIVSQLITELDGLEDFSGVYVIGTTNRPELMDAALLRPGRFDLLIYVPPPGAGEREEILRLFTRRVPLAENVDLGEIARRTEGYTGADLKALVREAALNAISEDRPSVEHQDFERAQQFVRPTVTKEMLEYFSKLEQKLNSRIYSEARQPYL</sequence>
<dbReference type="Pfam" id="PF00004">
    <property type="entry name" value="AAA"/>
    <property type="match status" value="2"/>
</dbReference>
<dbReference type="FunFam" id="3.40.50.300:FF:001025">
    <property type="entry name" value="ATPase family, AAA domain-containing 2B"/>
    <property type="match status" value="1"/>
</dbReference>
<dbReference type="PANTHER" id="PTHR23077:SF171">
    <property type="entry name" value="NUCLEAR VALOSIN-CONTAINING PROTEIN-LIKE"/>
    <property type="match status" value="1"/>
</dbReference>
<keyword evidence="8" id="KW-0132">Cell division</keyword>
<dbReference type="EMBL" id="AP018732">
    <property type="protein sequence ID" value="BBE41650.1"/>
    <property type="molecule type" value="Genomic_DNA"/>
</dbReference>
<evidence type="ECO:0000256" key="1">
    <source>
        <dbReference type="ARBA" id="ARBA00009833"/>
    </source>
</evidence>
<dbReference type="SUPFAM" id="SSF54585">
    <property type="entry name" value="Cdc48 domain 2-like"/>
    <property type="match status" value="1"/>
</dbReference>
<dbReference type="InterPro" id="IPR003959">
    <property type="entry name" value="ATPase_AAA_core"/>
</dbReference>
<evidence type="ECO:0000256" key="4">
    <source>
        <dbReference type="ARBA" id="ARBA00022840"/>
    </source>
</evidence>
<dbReference type="AlphaFoldDB" id="A0A4V0P1G6"/>
<feature type="domain" description="AAA+ ATPase" evidence="6">
    <location>
        <begin position="482"/>
        <end position="619"/>
    </location>
</feature>
<dbReference type="InterPro" id="IPR050168">
    <property type="entry name" value="AAA_ATPase_domain"/>
</dbReference>
<dbReference type="RefSeq" id="WP_174447971.1">
    <property type="nucleotide sequence ID" value="NZ_AP018732.1"/>
</dbReference>
<dbReference type="GO" id="GO:0005524">
    <property type="term" value="F:ATP binding"/>
    <property type="evidence" value="ECO:0007669"/>
    <property type="project" value="UniProtKB-KW"/>
</dbReference>
<dbReference type="OrthoDB" id="77269at2157"/>
<accession>A0A4V0P1G6</accession>
<name>A0A4V0P1G6_9ARCH</name>
<evidence type="ECO:0000313" key="8">
    <source>
        <dbReference type="EMBL" id="BBE41650.1"/>
    </source>
</evidence>
<dbReference type="Pfam" id="PF17862">
    <property type="entry name" value="AAA_lid_3"/>
    <property type="match status" value="2"/>
</dbReference>
<dbReference type="InterPro" id="IPR041569">
    <property type="entry name" value="AAA_lid_3"/>
</dbReference>
<organism evidence="8 9">
    <name type="scientific">Conexivisphaera calida</name>
    <dbReference type="NCBI Taxonomy" id="1874277"/>
    <lineage>
        <taxon>Archaea</taxon>
        <taxon>Nitrososphaerota</taxon>
        <taxon>Conexivisphaeria</taxon>
        <taxon>Conexivisphaerales</taxon>
        <taxon>Conexivisphaeraceae</taxon>
        <taxon>Conexivisphaera</taxon>
    </lineage>
</organism>
<dbReference type="InterPro" id="IPR004201">
    <property type="entry name" value="Cdc48_dom2"/>
</dbReference>
<keyword evidence="3" id="KW-0547">Nucleotide-binding</keyword>
<dbReference type="FunFam" id="1.10.8.60:FF:000057">
    <property type="entry name" value="AAA family ATPase, CDC48 subfamily"/>
    <property type="match status" value="1"/>
</dbReference>
<dbReference type="Gene3D" id="1.10.8.60">
    <property type="match status" value="2"/>
</dbReference>
<dbReference type="Pfam" id="PF02359">
    <property type="entry name" value="CDC48_N"/>
    <property type="match status" value="1"/>
</dbReference>
<dbReference type="InterPro" id="IPR009010">
    <property type="entry name" value="Asp_de-COase-like_dom_sf"/>
</dbReference>
<feature type="domain" description="CDC48 N-terminal subdomain" evidence="7">
    <location>
        <begin position="7"/>
        <end position="89"/>
    </location>
</feature>
<dbReference type="InterPro" id="IPR003338">
    <property type="entry name" value="CDC4_N-term_subdom"/>
</dbReference>
<dbReference type="GO" id="GO:0005737">
    <property type="term" value="C:cytoplasm"/>
    <property type="evidence" value="ECO:0007669"/>
    <property type="project" value="UniProtKB-ARBA"/>
</dbReference>
<dbReference type="SMART" id="SM01073">
    <property type="entry name" value="CDC48_N"/>
    <property type="match status" value="1"/>
</dbReference>
<evidence type="ECO:0000256" key="3">
    <source>
        <dbReference type="ARBA" id="ARBA00022741"/>
    </source>
</evidence>
<evidence type="ECO:0000313" key="9">
    <source>
        <dbReference type="Proteomes" id="UP000509448"/>
    </source>
</evidence>
<dbReference type="InterPro" id="IPR005938">
    <property type="entry name" value="AAA_ATPase_CDC48"/>
</dbReference>
<dbReference type="GO" id="GO:0051301">
    <property type="term" value="P:cell division"/>
    <property type="evidence" value="ECO:0007669"/>
    <property type="project" value="UniProtKB-KW"/>
</dbReference>
<dbReference type="SUPFAM" id="SSF50692">
    <property type="entry name" value="ADC-like"/>
    <property type="match status" value="1"/>
</dbReference>
<evidence type="ECO:0000256" key="2">
    <source>
        <dbReference type="ARBA" id="ARBA00022737"/>
    </source>
</evidence>
<dbReference type="PROSITE" id="PS00674">
    <property type="entry name" value="AAA"/>
    <property type="match status" value="2"/>
</dbReference>
<evidence type="ECO:0000259" key="6">
    <source>
        <dbReference type="SMART" id="SM00382"/>
    </source>
</evidence>
<dbReference type="FunFam" id="2.40.40.20:FF:000007">
    <property type="entry name" value="AAA family ATPase"/>
    <property type="match status" value="1"/>
</dbReference>
<dbReference type="InterPro" id="IPR027417">
    <property type="entry name" value="P-loop_NTPase"/>
</dbReference>
<feature type="domain" description="AAA+ ATPase" evidence="6">
    <location>
        <begin position="209"/>
        <end position="345"/>
    </location>
</feature>
<dbReference type="Gene3D" id="3.10.330.10">
    <property type="match status" value="1"/>
</dbReference>
<gene>
    <name evidence="8" type="ORF">NAS2_0257</name>
</gene>
<dbReference type="NCBIfam" id="TIGR01243">
    <property type="entry name" value="CDC48"/>
    <property type="match status" value="1"/>
</dbReference>
<dbReference type="InterPro" id="IPR003593">
    <property type="entry name" value="AAA+_ATPase"/>
</dbReference>
<dbReference type="KEGG" id="ccai:NAS2_0257"/>